<dbReference type="AlphaFoldDB" id="A0A4Q9UZR3"/>
<evidence type="ECO:0000259" key="3">
    <source>
        <dbReference type="Pfam" id="PF00892"/>
    </source>
</evidence>
<feature type="transmembrane region" description="Helical" evidence="2">
    <location>
        <begin position="93"/>
        <end position="112"/>
    </location>
</feature>
<dbReference type="OrthoDB" id="9815120at2"/>
<dbReference type="Pfam" id="PF00892">
    <property type="entry name" value="EamA"/>
    <property type="match status" value="1"/>
</dbReference>
<comment type="caution">
    <text evidence="4">The sequence shown here is derived from an EMBL/GenBank/DDBJ whole genome shotgun (WGS) entry which is preliminary data.</text>
</comment>
<dbReference type="InterPro" id="IPR037185">
    <property type="entry name" value="EmrE-like"/>
</dbReference>
<sequence>MPDSKKLWSSGVGAPLILMTAAVIQYIGASFAVTLFEQVSAGAVAWGRFAFAAVILLVWKRPRIALKKLWIPAVFGLALTSMNVVFYLSISKIPLGTAVALEFLGPVMLSAVTGRGWKVRVGVVFALVGVFLISWIGVDTADPQIRWGVFYGLLAGVFWAVYIVLGKRVAWNGSGANALGIGCATGAIVFLPLAIPDFQPVLLDGKLLLFMLAVALCSTVMPYVMELYVMGKIPTSNYALLTSLYPATSLLVGMAILRQIPTVGEVVGLVFVSVAVALATRTRESGSSPSKI</sequence>
<protein>
    <submittedName>
        <fullName evidence="4">EamA family transporter</fullName>
    </submittedName>
</protein>
<dbReference type="RefSeq" id="WP_131281227.1">
    <property type="nucleotide sequence ID" value="NZ_JBHSLR010000006.1"/>
</dbReference>
<feature type="transmembrane region" description="Helical" evidence="2">
    <location>
        <begin position="177"/>
        <end position="195"/>
    </location>
</feature>
<evidence type="ECO:0000256" key="2">
    <source>
        <dbReference type="SAM" id="Phobius"/>
    </source>
</evidence>
<feature type="transmembrane region" description="Helical" evidence="2">
    <location>
        <begin position="39"/>
        <end position="57"/>
    </location>
</feature>
<dbReference type="InterPro" id="IPR000620">
    <property type="entry name" value="EamA_dom"/>
</dbReference>
<feature type="transmembrane region" description="Helical" evidence="2">
    <location>
        <begin position="69"/>
        <end position="87"/>
    </location>
</feature>
<organism evidence="4 5">
    <name type="scientific">Arcanobacterium bovis</name>
    <dbReference type="NCBI Taxonomy" id="2529275"/>
    <lineage>
        <taxon>Bacteria</taxon>
        <taxon>Bacillati</taxon>
        <taxon>Actinomycetota</taxon>
        <taxon>Actinomycetes</taxon>
        <taxon>Actinomycetales</taxon>
        <taxon>Actinomycetaceae</taxon>
        <taxon>Arcanobacterium</taxon>
    </lineage>
</organism>
<dbReference type="GO" id="GO:0016020">
    <property type="term" value="C:membrane"/>
    <property type="evidence" value="ECO:0007669"/>
    <property type="project" value="InterPro"/>
</dbReference>
<reference evidence="4 5" key="1">
    <citation type="submission" date="2019-02" db="EMBL/GenBank/DDBJ databases">
        <title>Arcanobacterium bovis sp. nov., isolated from the milk of a cow with mastitis.</title>
        <authorList>
            <person name="Sammra O."/>
            <person name="Foster G."/>
            <person name="Hassan A."/>
            <person name="Alssahen M."/>
            <person name="Laemmler C."/>
            <person name="Borowiak M."/>
            <person name="Malorny B."/>
            <person name="Abdulmawjood A."/>
        </authorList>
    </citation>
    <scope>NUCLEOTIDE SEQUENCE [LARGE SCALE GENOMIC DNA]</scope>
    <source>
        <strain evidence="4 5">C605018/01/1</strain>
    </source>
</reference>
<comment type="similarity">
    <text evidence="1">Belongs to the EamA transporter family.</text>
</comment>
<feature type="transmembrane region" description="Helical" evidence="2">
    <location>
        <begin position="237"/>
        <end position="257"/>
    </location>
</feature>
<feature type="transmembrane region" description="Helical" evidence="2">
    <location>
        <begin position="119"/>
        <end position="138"/>
    </location>
</feature>
<dbReference type="Proteomes" id="UP000293036">
    <property type="component" value="Unassembled WGS sequence"/>
</dbReference>
<evidence type="ECO:0000256" key="1">
    <source>
        <dbReference type="ARBA" id="ARBA00007362"/>
    </source>
</evidence>
<dbReference type="SUPFAM" id="SSF103481">
    <property type="entry name" value="Multidrug resistance efflux transporter EmrE"/>
    <property type="match status" value="1"/>
</dbReference>
<gene>
    <name evidence="4" type="ORF">EZJ44_05770</name>
</gene>
<feature type="transmembrane region" description="Helical" evidence="2">
    <location>
        <begin position="207"/>
        <end position="225"/>
    </location>
</feature>
<keyword evidence="2" id="KW-1133">Transmembrane helix</keyword>
<proteinExistence type="inferred from homology"/>
<name>A0A4Q9UZR3_9ACTO</name>
<accession>A0A4Q9UZR3</accession>
<feature type="transmembrane region" description="Helical" evidence="2">
    <location>
        <begin position="12"/>
        <end position="33"/>
    </location>
</feature>
<keyword evidence="5" id="KW-1185">Reference proteome</keyword>
<evidence type="ECO:0000313" key="5">
    <source>
        <dbReference type="Proteomes" id="UP000293036"/>
    </source>
</evidence>
<feature type="domain" description="EamA" evidence="3">
    <location>
        <begin position="147"/>
        <end position="280"/>
    </location>
</feature>
<dbReference type="EMBL" id="SJDT01000004">
    <property type="protein sequence ID" value="TBW21452.1"/>
    <property type="molecule type" value="Genomic_DNA"/>
</dbReference>
<feature type="transmembrane region" description="Helical" evidence="2">
    <location>
        <begin position="263"/>
        <end position="280"/>
    </location>
</feature>
<keyword evidence="2" id="KW-0472">Membrane</keyword>
<keyword evidence="2" id="KW-0812">Transmembrane</keyword>
<evidence type="ECO:0000313" key="4">
    <source>
        <dbReference type="EMBL" id="TBW21452.1"/>
    </source>
</evidence>
<feature type="transmembrane region" description="Helical" evidence="2">
    <location>
        <begin position="144"/>
        <end position="165"/>
    </location>
</feature>